<keyword evidence="2" id="KW-1185">Reference proteome</keyword>
<name>A0A3N0E5K8_SINP1</name>
<dbReference type="Proteomes" id="UP000267469">
    <property type="component" value="Unassembled WGS sequence"/>
</dbReference>
<dbReference type="AlphaFoldDB" id="A0A3N0E5K8"/>
<dbReference type="InterPro" id="IPR025460">
    <property type="entry name" value="DUF4280"/>
</dbReference>
<dbReference type="EMBL" id="RJTM01000107">
    <property type="protein sequence ID" value="RNL83115.1"/>
    <property type="molecule type" value="Genomic_DNA"/>
</dbReference>
<gene>
    <name evidence="1" type="ORF">ED312_15745</name>
</gene>
<comment type="caution">
    <text evidence="1">The sequence shown here is derived from an EMBL/GenBank/DDBJ whole genome shotgun (WGS) entry which is preliminary data.</text>
</comment>
<sequence>MSDKIYVCDGAVLQCDQGFTPAELKVTENRKIRVQGKLKATDMDRQVPKTFGKCKLKPTSSDYLPCVPALQKWTKTSKKTTLGKNKKFLFHDSECMCSTGGKITITDPLQVDSAGSVAEEFIQIARMLPGAILGADHAPKVVESYWMDEEASRKIKNSEYGENACFFVRTENIDTGETLEIEMTDKERQDLDDGRQQIIYSGIVQADGTAELQSININKIWQQTEKET</sequence>
<dbReference type="RefSeq" id="WP_123216976.1">
    <property type="nucleotide sequence ID" value="NZ_RJTM01000107.1"/>
</dbReference>
<proteinExistence type="predicted"/>
<dbReference type="Pfam" id="PF14107">
    <property type="entry name" value="DUF4280"/>
    <property type="match status" value="1"/>
</dbReference>
<evidence type="ECO:0000313" key="1">
    <source>
        <dbReference type="EMBL" id="RNL83115.1"/>
    </source>
</evidence>
<organism evidence="1 2">
    <name type="scientific">Sinomicrobium pectinilyticum</name>
    <dbReference type="NCBI Taxonomy" id="1084421"/>
    <lineage>
        <taxon>Bacteria</taxon>
        <taxon>Pseudomonadati</taxon>
        <taxon>Bacteroidota</taxon>
        <taxon>Flavobacteriia</taxon>
        <taxon>Flavobacteriales</taxon>
        <taxon>Flavobacteriaceae</taxon>
        <taxon>Sinomicrobium</taxon>
    </lineage>
</organism>
<dbReference type="OrthoDB" id="882303at2"/>
<reference evidence="1 2" key="1">
    <citation type="submission" date="2018-10" db="EMBL/GenBank/DDBJ databases">
        <title>Sinomicrobium pectinilyticum sp. nov., a pectinase-producing bacterium isolated from alkaline and saline soil, and emended description of the genus Sinomicrobium.</title>
        <authorList>
            <person name="Cheng B."/>
            <person name="Li C."/>
            <person name="Lai Q."/>
            <person name="Du M."/>
            <person name="Shao Z."/>
            <person name="Xu P."/>
            <person name="Yang C."/>
        </authorList>
    </citation>
    <scope>NUCLEOTIDE SEQUENCE [LARGE SCALE GENOMIC DNA]</scope>
    <source>
        <strain evidence="1 2">5DNS001</strain>
    </source>
</reference>
<evidence type="ECO:0000313" key="2">
    <source>
        <dbReference type="Proteomes" id="UP000267469"/>
    </source>
</evidence>
<protein>
    <submittedName>
        <fullName evidence="1">DUF4280 domain-containing protein</fullName>
    </submittedName>
</protein>
<accession>A0A3N0E5K8</accession>